<evidence type="ECO:0000313" key="3">
    <source>
        <dbReference type="Proteomes" id="UP001281761"/>
    </source>
</evidence>
<proteinExistence type="predicted"/>
<evidence type="ECO:0000256" key="1">
    <source>
        <dbReference type="SAM" id="MobiDB-lite"/>
    </source>
</evidence>
<feature type="compositionally biased region" description="Polar residues" evidence="1">
    <location>
        <begin position="81"/>
        <end position="100"/>
    </location>
</feature>
<gene>
    <name evidence="2" type="ORF">BLNAU_19919</name>
</gene>
<keyword evidence="3" id="KW-1185">Reference proteome</keyword>
<accession>A0ABQ9X1A0</accession>
<dbReference type="EMBL" id="JARBJD010000271">
    <property type="protein sequence ID" value="KAK2945129.1"/>
    <property type="molecule type" value="Genomic_DNA"/>
</dbReference>
<comment type="caution">
    <text evidence="2">The sequence shown here is derived from an EMBL/GenBank/DDBJ whole genome shotgun (WGS) entry which is preliminary data.</text>
</comment>
<reference evidence="2 3" key="1">
    <citation type="journal article" date="2022" name="bioRxiv">
        <title>Genomics of Preaxostyla Flagellates Illuminates Evolutionary Transitions and the Path Towards Mitochondrial Loss.</title>
        <authorList>
            <person name="Novak L.V.F."/>
            <person name="Treitli S.C."/>
            <person name="Pyrih J."/>
            <person name="Halakuc P."/>
            <person name="Pipaliya S.V."/>
            <person name="Vacek V."/>
            <person name="Brzon O."/>
            <person name="Soukal P."/>
            <person name="Eme L."/>
            <person name="Dacks J.B."/>
            <person name="Karnkowska A."/>
            <person name="Elias M."/>
            <person name="Hampl V."/>
        </authorList>
    </citation>
    <scope>NUCLEOTIDE SEQUENCE [LARGE SCALE GENOMIC DNA]</scope>
    <source>
        <strain evidence="2">NAU3</strain>
        <tissue evidence="2">Gut</tissue>
    </source>
</reference>
<protein>
    <submittedName>
        <fullName evidence="2">Uncharacterized protein</fullName>
    </submittedName>
</protein>
<name>A0ABQ9X1A0_9EUKA</name>
<dbReference type="Proteomes" id="UP001281761">
    <property type="component" value="Unassembled WGS sequence"/>
</dbReference>
<sequence>MLTSSEEYSPFLNWNPTEKLSLDSVAHAFLSLVSMVRDAYPFDEKLAMKVNLLFQSSFLIKAIGRGSPDNQRCGAAWSADANGTISRPDHSQSSYSIVDL</sequence>
<feature type="region of interest" description="Disordered" evidence="1">
    <location>
        <begin position="80"/>
        <end position="100"/>
    </location>
</feature>
<organism evidence="2 3">
    <name type="scientific">Blattamonas nauphoetae</name>
    <dbReference type="NCBI Taxonomy" id="2049346"/>
    <lineage>
        <taxon>Eukaryota</taxon>
        <taxon>Metamonada</taxon>
        <taxon>Preaxostyla</taxon>
        <taxon>Oxymonadida</taxon>
        <taxon>Blattamonas</taxon>
    </lineage>
</organism>
<evidence type="ECO:0000313" key="2">
    <source>
        <dbReference type="EMBL" id="KAK2945129.1"/>
    </source>
</evidence>